<sequence length="147" mass="16110">MLRVGCARSFAHAKVAIPSTRIACKRFSSSTGNTITPKDEYSGRSAYEIGNKAKERVHPSASPLHRVHEPVGEEDAPWTPKSFIGKTPQQLVHEVPPIPVNGARVSCNGGPNRAMGHPEVYLNLDGEKPKPCPYCGLRYFNAKKSHH</sequence>
<evidence type="ECO:0000313" key="4">
    <source>
        <dbReference type="EnsemblProtists" id="EKX36513"/>
    </source>
</evidence>
<dbReference type="PANTHER" id="PTHR13156">
    <property type="entry name" value="NADH-UBIQUINONE OXIDOREDUCTASE 13 KD-A SUBUNIT"/>
    <property type="match status" value="1"/>
</dbReference>
<dbReference type="PaxDb" id="55529-EKX36513"/>
<dbReference type="KEGG" id="gtt:GUITHDRAFT_165716"/>
<evidence type="ECO:0000256" key="1">
    <source>
        <dbReference type="SAM" id="MobiDB-lite"/>
    </source>
</evidence>
<protein>
    <recommendedName>
        <fullName evidence="2">Zinc finger CHCC-type domain-containing protein</fullName>
    </recommendedName>
</protein>
<dbReference type="PANTHER" id="PTHR13156:SF0">
    <property type="entry name" value="NADH DEHYDROGENASE [UBIQUINONE] IRON-SULFUR PROTEIN 6, MITOCHONDRIAL"/>
    <property type="match status" value="1"/>
</dbReference>
<dbReference type="GeneID" id="17293274"/>
<dbReference type="AlphaFoldDB" id="L1IJT8"/>
<dbReference type="eggNOG" id="KOG3456">
    <property type="taxonomic scope" value="Eukaryota"/>
</dbReference>
<dbReference type="Proteomes" id="UP000011087">
    <property type="component" value="Unassembled WGS sequence"/>
</dbReference>
<dbReference type="InterPro" id="IPR019401">
    <property type="entry name" value="Znf_CHCC"/>
</dbReference>
<dbReference type="Gene3D" id="2.60.260.40">
    <property type="entry name" value="q5lls5 like domains"/>
    <property type="match status" value="1"/>
</dbReference>
<dbReference type="HOGENOM" id="CLU_1771600_0_0_1"/>
<name>L1IJT8_GUITC</name>
<dbReference type="EMBL" id="JH993072">
    <property type="protein sequence ID" value="EKX36513.1"/>
    <property type="molecule type" value="Genomic_DNA"/>
</dbReference>
<dbReference type="STRING" id="905079.L1IJT8"/>
<proteinExistence type="predicted"/>
<dbReference type="GO" id="GO:0005739">
    <property type="term" value="C:mitochondrion"/>
    <property type="evidence" value="ECO:0007669"/>
    <property type="project" value="GOC"/>
</dbReference>
<reference evidence="5" key="2">
    <citation type="submission" date="2012-11" db="EMBL/GenBank/DDBJ databases">
        <authorList>
            <person name="Kuo A."/>
            <person name="Curtis B.A."/>
            <person name="Tanifuji G."/>
            <person name="Burki F."/>
            <person name="Gruber A."/>
            <person name="Irimia M."/>
            <person name="Maruyama S."/>
            <person name="Arias M.C."/>
            <person name="Ball S.G."/>
            <person name="Gile G.H."/>
            <person name="Hirakawa Y."/>
            <person name="Hopkins J.F."/>
            <person name="Rensing S.A."/>
            <person name="Schmutz J."/>
            <person name="Symeonidi A."/>
            <person name="Elias M."/>
            <person name="Eveleigh R.J."/>
            <person name="Herman E.K."/>
            <person name="Klute M.J."/>
            <person name="Nakayama T."/>
            <person name="Obornik M."/>
            <person name="Reyes-Prieto A."/>
            <person name="Armbrust E.V."/>
            <person name="Aves S.J."/>
            <person name="Beiko R.G."/>
            <person name="Coutinho P."/>
            <person name="Dacks J.B."/>
            <person name="Durnford D.G."/>
            <person name="Fast N.M."/>
            <person name="Green B.R."/>
            <person name="Grisdale C."/>
            <person name="Hempe F."/>
            <person name="Henrissat B."/>
            <person name="Hoppner M.P."/>
            <person name="Ishida K.-I."/>
            <person name="Kim E."/>
            <person name="Koreny L."/>
            <person name="Kroth P.G."/>
            <person name="Liu Y."/>
            <person name="Malik S.-B."/>
            <person name="Maier U.G."/>
            <person name="McRose D."/>
            <person name="Mock T."/>
            <person name="Neilson J.A."/>
            <person name="Onodera N.T."/>
            <person name="Poole A.M."/>
            <person name="Pritham E.J."/>
            <person name="Richards T.A."/>
            <person name="Rocap G."/>
            <person name="Roy S.W."/>
            <person name="Sarai C."/>
            <person name="Schaack S."/>
            <person name="Shirato S."/>
            <person name="Slamovits C.H."/>
            <person name="Spencer D.F."/>
            <person name="Suzuki S."/>
            <person name="Worden A.Z."/>
            <person name="Zauner S."/>
            <person name="Barry K."/>
            <person name="Bell C."/>
            <person name="Bharti A.K."/>
            <person name="Crow J.A."/>
            <person name="Grimwood J."/>
            <person name="Kramer R."/>
            <person name="Lindquist E."/>
            <person name="Lucas S."/>
            <person name="Salamov A."/>
            <person name="McFadden G.I."/>
            <person name="Lane C.E."/>
            <person name="Keeling P.J."/>
            <person name="Gray M.W."/>
            <person name="Grigoriev I.V."/>
            <person name="Archibald J.M."/>
        </authorList>
    </citation>
    <scope>NUCLEOTIDE SEQUENCE</scope>
    <source>
        <strain evidence="5">CCMP2712</strain>
    </source>
</reference>
<dbReference type="OMA" id="YPAVCKY"/>
<keyword evidence="5" id="KW-1185">Reference proteome</keyword>
<evidence type="ECO:0000259" key="2">
    <source>
        <dbReference type="Pfam" id="PF10276"/>
    </source>
</evidence>
<organism evidence="3">
    <name type="scientific">Guillardia theta (strain CCMP2712)</name>
    <name type="common">Cryptophyte</name>
    <dbReference type="NCBI Taxonomy" id="905079"/>
    <lineage>
        <taxon>Eukaryota</taxon>
        <taxon>Cryptophyceae</taxon>
        <taxon>Pyrenomonadales</taxon>
        <taxon>Geminigeraceae</taxon>
        <taxon>Guillardia</taxon>
    </lineage>
</organism>
<gene>
    <name evidence="3" type="ORF">GUITHDRAFT_165716</name>
</gene>
<reference evidence="3 5" key="1">
    <citation type="journal article" date="2012" name="Nature">
        <title>Algal genomes reveal evolutionary mosaicism and the fate of nucleomorphs.</title>
        <authorList>
            <consortium name="DOE Joint Genome Institute"/>
            <person name="Curtis B.A."/>
            <person name="Tanifuji G."/>
            <person name="Burki F."/>
            <person name="Gruber A."/>
            <person name="Irimia M."/>
            <person name="Maruyama S."/>
            <person name="Arias M.C."/>
            <person name="Ball S.G."/>
            <person name="Gile G.H."/>
            <person name="Hirakawa Y."/>
            <person name="Hopkins J.F."/>
            <person name="Kuo A."/>
            <person name="Rensing S.A."/>
            <person name="Schmutz J."/>
            <person name="Symeonidi A."/>
            <person name="Elias M."/>
            <person name="Eveleigh R.J."/>
            <person name="Herman E.K."/>
            <person name="Klute M.J."/>
            <person name="Nakayama T."/>
            <person name="Obornik M."/>
            <person name="Reyes-Prieto A."/>
            <person name="Armbrust E.V."/>
            <person name="Aves S.J."/>
            <person name="Beiko R.G."/>
            <person name="Coutinho P."/>
            <person name="Dacks J.B."/>
            <person name="Durnford D.G."/>
            <person name="Fast N.M."/>
            <person name="Green B.R."/>
            <person name="Grisdale C.J."/>
            <person name="Hempel F."/>
            <person name="Henrissat B."/>
            <person name="Hoppner M.P."/>
            <person name="Ishida K."/>
            <person name="Kim E."/>
            <person name="Koreny L."/>
            <person name="Kroth P.G."/>
            <person name="Liu Y."/>
            <person name="Malik S.B."/>
            <person name="Maier U.G."/>
            <person name="McRose D."/>
            <person name="Mock T."/>
            <person name="Neilson J.A."/>
            <person name="Onodera N.T."/>
            <person name="Poole A.M."/>
            <person name="Pritham E.J."/>
            <person name="Richards T.A."/>
            <person name="Rocap G."/>
            <person name="Roy S.W."/>
            <person name="Sarai C."/>
            <person name="Schaack S."/>
            <person name="Shirato S."/>
            <person name="Slamovits C.H."/>
            <person name="Spencer D.F."/>
            <person name="Suzuki S."/>
            <person name="Worden A.Z."/>
            <person name="Zauner S."/>
            <person name="Barry K."/>
            <person name="Bell C."/>
            <person name="Bharti A.K."/>
            <person name="Crow J.A."/>
            <person name="Grimwood J."/>
            <person name="Kramer R."/>
            <person name="Lindquist E."/>
            <person name="Lucas S."/>
            <person name="Salamov A."/>
            <person name="McFadden G.I."/>
            <person name="Lane C.E."/>
            <person name="Keeling P.J."/>
            <person name="Gray M.W."/>
            <person name="Grigoriev I.V."/>
            <person name="Archibald J.M."/>
        </authorList>
    </citation>
    <scope>NUCLEOTIDE SEQUENCE</scope>
    <source>
        <strain evidence="3 5">CCMP2712</strain>
    </source>
</reference>
<dbReference type="Pfam" id="PF10276">
    <property type="entry name" value="zf-CHCC"/>
    <property type="match status" value="1"/>
</dbReference>
<reference evidence="4" key="3">
    <citation type="submission" date="2016-03" db="UniProtKB">
        <authorList>
            <consortium name="EnsemblProtists"/>
        </authorList>
    </citation>
    <scope>IDENTIFICATION</scope>
</reference>
<evidence type="ECO:0000313" key="3">
    <source>
        <dbReference type="EMBL" id="EKX36513.1"/>
    </source>
</evidence>
<dbReference type="GO" id="GO:0006120">
    <property type="term" value="P:mitochondrial electron transport, NADH to ubiquinone"/>
    <property type="evidence" value="ECO:0007669"/>
    <property type="project" value="TreeGrafter"/>
</dbReference>
<evidence type="ECO:0000313" key="5">
    <source>
        <dbReference type="Proteomes" id="UP000011087"/>
    </source>
</evidence>
<dbReference type="OrthoDB" id="307899at2759"/>
<feature type="domain" description="Zinc finger CHCC-type" evidence="2">
    <location>
        <begin position="103"/>
        <end position="139"/>
    </location>
</feature>
<dbReference type="RefSeq" id="XP_005823493.1">
    <property type="nucleotide sequence ID" value="XM_005823436.1"/>
</dbReference>
<accession>L1IJT8</accession>
<feature type="region of interest" description="Disordered" evidence="1">
    <location>
        <begin position="55"/>
        <end position="84"/>
    </location>
</feature>
<dbReference type="EnsemblProtists" id="EKX36513">
    <property type="protein sequence ID" value="EKX36513"/>
    <property type="gene ID" value="GUITHDRAFT_165716"/>
</dbReference>